<proteinExistence type="predicted"/>
<name>A0ACD3RQH1_LARCR</name>
<dbReference type="EMBL" id="CM011676">
    <property type="protein sequence ID" value="TMS20944.1"/>
    <property type="molecule type" value="Genomic_DNA"/>
</dbReference>
<accession>A0ACD3RQH1</accession>
<evidence type="ECO:0000313" key="2">
    <source>
        <dbReference type="Proteomes" id="UP000793456"/>
    </source>
</evidence>
<evidence type="ECO:0000313" key="1">
    <source>
        <dbReference type="EMBL" id="TMS20944.1"/>
    </source>
</evidence>
<sequence>MILPHINLGLLSDFKICGDSACESVMSRVQAIRDHHGKDCRFLSFKRGDIFFVYHKLTGKREDLWAGSIDKQFGYFPKDAVQEEEVHATIEKVVETQNSDFFCMDEFGYVIDSSHLDSDDVDDNVDEKIQIQESETTQTTPHSDDTNTGSPSTSEDVSTEQGADGTSSEEDESKKANEAAVAGTYKEAQEAPKEQGVMKQILDYVHQIAEDSSTHVHAVRESLIWLTVQVVSSLPDDIRPGPDLYGVPWEPVIFTSLVGLMTMLLFTCRCYSSVKSRMYRSRERSMAEQVAQLLDEKCKVLETLSKCQQEHDELEDSLRDSGVLAHTQKTEHLEGKARQLEHAKRELERDLDQLKDQLDQQREHRTEQERRIAVLEENMQRFEEEAKDLQSQDEQAQTTLKVYSMNSDRLQRNLETAGEENTLLQESNAQLRQQVEGWAERVSELQSEMSRCEVAHSKMLQDVANKDERITSLTDRLLRMKAWDSGLEGEEGEEGGETSNGTAGRREENGGGDQQGHLQKVQKLIYAAKVQRLQQKLHIMTEMYQENELKLHRLLTVEEKERLQKEEKLNKADKNIAMAMEELNNYRQRAGEMEEELEKTKQSYQTQISAHEKKAHNNWLAARAAERELADIRRENALFRQKLTDTQFKLDALDKDPYALDSLARPLPFRVPRGPVEPPGGQGEMERSGGYMFPEPGGPMYRRPLPPPGALGLLPPPGSLPPGPLHPRGLPPGPPHPADIADGPYRENSLLSGEQEHRESGPGDRRTPPEADPRMGGAPPPGPLMGPMDGPFPRRAPFGLPPPDFYPPRGPGGPPMRPMWPPPPPGMMFPPRFPLGGPPLPHHAPPMRPPMYDGLPPPPMGSLPPPQQQSLPSPPHSQSPEEHTPSPEDAI</sequence>
<dbReference type="Proteomes" id="UP000793456">
    <property type="component" value="Chromosome III"/>
</dbReference>
<keyword evidence="2" id="KW-1185">Reference proteome</keyword>
<gene>
    <name evidence="1" type="ORF">E3U43_014917</name>
</gene>
<organism evidence="1 2">
    <name type="scientific">Larimichthys crocea</name>
    <name type="common">Large yellow croaker</name>
    <name type="synonym">Pseudosciaena crocea</name>
    <dbReference type="NCBI Taxonomy" id="215358"/>
    <lineage>
        <taxon>Eukaryota</taxon>
        <taxon>Metazoa</taxon>
        <taxon>Chordata</taxon>
        <taxon>Craniata</taxon>
        <taxon>Vertebrata</taxon>
        <taxon>Euteleostomi</taxon>
        <taxon>Actinopterygii</taxon>
        <taxon>Neopterygii</taxon>
        <taxon>Teleostei</taxon>
        <taxon>Neoteleostei</taxon>
        <taxon>Acanthomorphata</taxon>
        <taxon>Eupercaria</taxon>
        <taxon>Sciaenidae</taxon>
        <taxon>Larimichthys</taxon>
    </lineage>
</organism>
<comment type="caution">
    <text evidence="1">The sequence shown here is derived from an EMBL/GenBank/DDBJ whole genome shotgun (WGS) entry which is preliminary data.</text>
</comment>
<protein>
    <submittedName>
        <fullName evidence="1">Uncharacterized protein</fullName>
    </submittedName>
</protein>
<reference evidence="1" key="1">
    <citation type="submission" date="2018-11" db="EMBL/GenBank/DDBJ databases">
        <title>The sequence and de novo assembly of Larimichthys crocea genome using PacBio and Hi-C technologies.</title>
        <authorList>
            <person name="Xu P."/>
            <person name="Chen B."/>
            <person name="Zhou Z."/>
            <person name="Ke Q."/>
            <person name="Wu Y."/>
            <person name="Bai H."/>
            <person name="Pu F."/>
        </authorList>
    </citation>
    <scope>NUCLEOTIDE SEQUENCE</scope>
    <source>
        <tissue evidence="1">Muscle</tissue>
    </source>
</reference>